<dbReference type="InterPro" id="IPR000467">
    <property type="entry name" value="G_patch_dom"/>
</dbReference>
<feature type="region of interest" description="Disordered" evidence="1">
    <location>
        <begin position="537"/>
        <end position="559"/>
    </location>
</feature>
<gene>
    <name evidence="3" type="ORF">EJ06DRAFT_508549</name>
</gene>
<evidence type="ECO:0000256" key="1">
    <source>
        <dbReference type="SAM" id="MobiDB-lite"/>
    </source>
</evidence>
<organism evidence="3 4">
    <name type="scientific">Trichodelitschia bisporula</name>
    <dbReference type="NCBI Taxonomy" id="703511"/>
    <lineage>
        <taxon>Eukaryota</taxon>
        <taxon>Fungi</taxon>
        <taxon>Dikarya</taxon>
        <taxon>Ascomycota</taxon>
        <taxon>Pezizomycotina</taxon>
        <taxon>Dothideomycetes</taxon>
        <taxon>Dothideomycetes incertae sedis</taxon>
        <taxon>Phaeotrichales</taxon>
        <taxon>Phaeotrichaceae</taxon>
        <taxon>Trichodelitschia</taxon>
    </lineage>
</organism>
<dbReference type="GO" id="GO:0006397">
    <property type="term" value="P:mRNA processing"/>
    <property type="evidence" value="ECO:0007669"/>
    <property type="project" value="InterPro"/>
</dbReference>
<dbReference type="PANTHER" id="PTHR13384">
    <property type="entry name" value="G PATCH DOMAIN-CONTAINING PROTEIN 1"/>
    <property type="match status" value="1"/>
</dbReference>
<evidence type="ECO:0000313" key="4">
    <source>
        <dbReference type="Proteomes" id="UP000799640"/>
    </source>
</evidence>
<dbReference type="Pfam" id="PF07713">
    <property type="entry name" value="DUF1604"/>
    <property type="match status" value="1"/>
</dbReference>
<dbReference type="InterPro" id="IPR011666">
    <property type="entry name" value="DUF1604"/>
</dbReference>
<feature type="compositionally biased region" description="Basic and acidic residues" evidence="1">
    <location>
        <begin position="539"/>
        <end position="559"/>
    </location>
</feature>
<feature type="domain" description="G-patch" evidence="2">
    <location>
        <begin position="150"/>
        <end position="217"/>
    </location>
</feature>
<name>A0A6G1HYI1_9PEZI</name>
<feature type="region of interest" description="Disordered" evidence="1">
    <location>
        <begin position="343"/>
        <end position="381"/>
    </location>
</feature>
<feature type="region of interest" description="Disordered" evidence="1">
    <location>
        <begin position="95"/>
        <end position="133"/>
    </location>
</feature>
<feature type="compositionally biased region" description="Polar residues" evidence="1">
    <location>
        <begin position="120"/>
        <end position="133"/>
    </location>
</feature>
<evidence type="ECO:0000313" key="3">
    <source>
        <dbReference type="EMBL" id="KAF2401108.1"/>
    </source>
</evidence>
<reference evidence="3" key="1">
    <citation type="journal article" date="2020" name="Stud. Mycol.">
        <title>101 Dothideomycetes genomes: a test case for predicting lifestyles and emergence of pathogens.</title>
        <authorList>
            <person name="Haridas S."/>
            <person name="Albert R."/>
            <person name="Binder M."/>
            <person name="Bloem J."/>
            <person name="Labutti K."/>
            <person name="Salamov A."/>
            <person name="Andreopoulos B."/>
            <person name="Baker S."/>
            <person name="Barry K."/>
            <person name="Bills G."/>
            <person name="Bluhm B."/>
            <person name="Cannon C."/>
            <person name="Castanera R."/>
            <person name="Culley D."/>
            <person name="Daum C."/>
            <person name="Ezra D."/>
            <person name="Gonzalez J."/>
            <person name="Henrissat B."/>
            <person name="Kuo A."/>
            <person name="Liang C."/>
            <person name="Lipzen A."/>
            <person name="Lutzoni F."/>
            <person name="Magnuson J."/>
            <person name="Mondo S."/>
            <person name="Nolan M."/>
            <person name="Ohm R."/>
            <person name="Pangilinan J."/>
            <person name="Park H.-J."/>
            <person name="Ramirez L."/>
            <person name="Alfaro M."/>
            <person name="Sun H."/>
            <person name="Tritt A."/>
            <person name="Yoshinaga Y."/>
            <person name="Zwiers L.-H."/>
            <person name="Turgeon B."/>
            <person name="Goodwin S."/>
            <person name="Spatafora J."/>
            <person name="Crous P."/>
            <person name="Grigoriev I."/>
        </authorList>
    </citation>
    <scope>NUCLEOTIDE SEQUENCE</scope>
    <source>
        <strain evidence="3">CBS 262.69</strain>
    </source>
</reference>
<protein>
    <submittedName>
        <fullName evidence="3">DUF1604-domain-containing protein</fullName>
    </submittedName>
</protein>
<dbReference type="Pfam" id="PF01585">
    <property type="entry name" value="G-patch"/>
    <property type="match status" value="1"/>
</dbReference>
<dbReference type="EMBL" id="ML996693">
    <property type="protein sequence ID" value="KAF2401108.1"/>
    <property type="molecule type" value="Genomic_DNA"/>
</dbReference>
<feature type="region of interest" description="Disordered" evidence="1">
    <location>
        <begin position="258"/>
        <end position="294"/>
    </location>
</feature>
<feature type="compositionally biased region" description="Basic and acidic residues" evidence="1">
    <location>
        <begin position="425"/>
        <end position="438"/>
    </location>
</feature>
<evidence type="ECO:0000259" key="2">
    <source>
        <dbReference type="PROSITE" id="PS50174"/>
    </source>
</evidence>
<accession>A0A6G1HYI1</accession>
<feature type="compositionally biased region" description="Acidic residues" evidence="1">
    <location>
        <begin position="105"/>
        <end position="114"/>
    </location>
</feature>
<dbReference type="PANTHER" id="PTHR13384:SF19">
    <property type="entry name" value="G PATCH DOMAIN-CONTAINING PROTEIN 1"/>
    <property type="match status" value="1"/>
</dbReference>
<feature type="region of interest" description="Disordered" evidence="1">
    <location>
        <begin position="415"/>
        <end position="438"/>
    </location>
</feature>
<dbReference type="OrthoDB" id="20507at2759"/>
<dbReference type="Proteomes" id="UP000799640">
    <property type="component" value="Unassembled WGS sequence"/>
</dbReference>
<dbReference type="PROSITE" id="PS50174">
    <property type="entry name" value="G_PATCH"/>
    <property type="match status" value="1"/>
</dbReference>
<dbReference type="GO" id="GO:0005634">
    <property type="term" value="C:nucleus"/>
    <property type="evidence" value="ECO:0007669"/>
    <property type="project" value="TreeGrafter"/>
</dbReference>
<dbReference type="Pfam" id="PF26093">
    <property type="entry name" value="HTH_TGH"/>
    <property type="match status" value="1"/>
</dbReference>
<dbReference type="AlphaFoldDB" id="A0A6G1HYI1"/>
<keyword evidence="4" id="KW-1185">Reference proteome</keyword>
<sequence>MAFKRSRATFEADLQAQQSPYVVYGTPLPPLDPDVRDDGSFVPVWKQDARDEWGRKRFHGAFTGGWSAGHFNTVGSKEGFQPASFVSSRSKRAAVDQNAAKPEDFMDEEDLAEAEEARKLQTSSEFSGLGSTAEETARRDAFIDLVRPGGETIGTKLLQRMGWRPGQGVGPKVRRKAHLEDGENGEDGETHLFAPENSSMISFVKKNDTKGLGYAGELSLTQRVTANDDDEALEFSKARAKPQKKKSAFGVGVLNDTGSDDEDPYEIGPKISYNRTIGGDKKKKRPLGPSKAVPNPSLLLKPVFVSKKDLVRRTAPGFRKCHDGRFPLDGFILSTKPLDLVSEPKYPPPEIPPDWTPNKASSSASAKPFQSTAEAAKASTLDPTSRAALLGESPLPGKSVFDYLTPAARARLASASGRADLPSAHGEEPPEAFRKSDKEKAYTLRGQVPHLDKDVAQAALARGAAGWMPYADDLPKRARYRSFLEVVAEVRTGLPERATGASAEDWRREMSEFAQAAMVFRPVSGMMASRFTSAQRTFEGSRADEGGEELVRKPEKKEDPAVEAARMGMFGPLTRSVARFYPTRLLCKRFNVPPPKEVGDEGGASGDVAEVVSKEALERMMRDARNFRGKDGGMMSREEMGIAKDEALPVWEVVDTERNEAIEAERPGEDLFRAIFGDDD</sequence>
<dbReference type="GO" id="GO:0003723">
    <property type="term" value="F:RNA binding"/>
    <property type="evidence" value="ECO:0007669"/>
    <property type="project" value="TreeGrafter"/>
</dbReference>
<proteinExistence type="predicted"/>
<feature type="compositionally biased region" description="Pro residues" evidence="1">
    <location>
        <begin position="345"/>
        <end position="355"/>
    </location>
</feature>